<feature type="domain" description="SET" evidence="5">
    <location>
        <begin position="48"/>
        <end position="282"/>
    </location>
</feature>
<dbReference type="InterPro" id="IPR002893">
    <property type="entry name" value="Znf_MYND"/>
</dbReference>
<evidence type="ECO:0000259" key="5">
    <source>
        <dbReference type="PROSITE" id="PS50280"/>
    </source>
</evidence>
<evidence type="ECO:0000256" key="2">
    <source>
        <dbReference type="ARBA" id="ARBA00022771"/>
    </source>
</evidence>
<dbReference type="InterPro" id="IPR001214">
    <property type="entry name" value="SET_dom"/>
</dbReference>
<dbReference type="Pfam" id="PF00856">
    <property type="entry name" value="SET"/>
    <property type="match status" value="1"/>
</dbReference>
<dbReference type="PANTHER" id="PTHR46455">
    <property type="entry name" value="SET AND MYND DOMAIN CONTAINING, ARTHROPOD-SPECIFIC, MEMBER 4, ISOFORM A"/>
    <property type="match status" value="1"/>
</dbReference>
<keyword evidence="2 4" id="KW-0863">Zinc-finger</keyword>
<dbReference type="InterPro" id="IPR046341">
    <property type="entry name" value="SET_dom_sf"/>
</dbReference>
<dbReference type="AlphaFoldDB" id="A0A1Y1N7Z3"/>
<evidence type="ECO:0000259" key="6">
    <source>
        <dbReference type="PROSITE" id="PS50865"/>
    </source>
</evidence>
<name>A0A1Y1N7Z3_PHOPY</name>
<dbReference type="PANTHER" id="PTHR46455:SF4">
    <property type="entry name" value="GH11294P"/>
    <property type="match status" value="1"/>
</dbReference>
<dbReference type="Gene3D" id="6.10.140.2220">
    <property type="match status" value="2"/>
</dbReference>
<feature type="domain" description="MYND-type" evidence="6">
    <location>
        <begin position="11"/>
        <end position="47"/>
    </location>
</feature>
<dbReference type="PROSITE" id="PS50280">
    <property type="entry name" value="SET"/>
    <property type="match status" value="1"/>
</dbReference>
<dbReference type="PROSITE" id="PS01360">
    <property type="entry name" value="ZF_MYND_1"/>
    <property type="match status" value="1"/>
</dbReference>
<dbReference type="Pfam" id="PF01753">
    <property type="entry name" value="zf-MYND"/>
    <property type="match status" value="1"/>
</dbReference>
<protein>
    <recommendedName>
        <fullName evidence="8">MYND-type domain-containing protein</fullName>
    </recommendedName>
</protein>
<evidence type="ECO:0000256" key="4">
    <source>
        <dbReference type="PROSITE-ProRule" id="PRU00134"/>
    </source>
</evidence>
<dbReference type="EMBL" id="GEZM01011204">
    <property type="protein sequence ID" value="JAV93598.1"/>
    <property type="molecule type" value="Transcribed_RNA"/>
</dbReference>
<dbReference type="GO" id="GO:0008270">
    <property type="term" value="F:zinc ion binding"/>
    <property type="evidence" value="ECO:0007669"/>
    <property type="project" value="UniProtKB-KW"/>
</dbReference>
<organism evidence="7">
    <name type="scientific">Photinus pyralis</name>
    <name type="common">Common eastern firefly</name>
    <name type="synonym">Lampyris pyralis</name>
    <dbReference type="NCBI Taxonomy" id="7054"/>
    <lineage>
        <taxon>Eukaryota</taxon>
        <taxon>Metazoa</taxon>
        <taxon>Ecdysozoa</taxon>
        <taxon>Arthropoda</taxon>
        <taxon>Hexapoda</taxon>
        <taxon>Insecta</taxon>
        <taxon>Pterygota</taxon>
        <taxon>Neoptera</taxon>
        <taxon>Endopterygota</taxon>
        <taxon>Coleoptera</taxon>
        <taxon>Polyphaga</taxon>
        <taxon>Elateriformia</taxon>
        <taxon>Elateroidea</taxon>
        <taxon>Lampyridae</taxon>
        <taxon>Lampyrinae</taxon>
        <taxon>Photinus</taxon>
    </lineage>
</organism>
<dbReference type="Gene3D" id="2.170.270.10">
    <property type="entry name" value="SET domain"/>
    <property type="match status" value="1"/>
</dbReference>
<dbReference type="GO" id="GO:0008276">
    <property type="term" value="F:protein methyltransferase activity"/>
    <property type="evidence" value="ECO:0007669"/>
    <property type="project" value="UniProtKB-ARBA"/>
</dbReference>
<dbReference type="PROSITE" id="PS50865">
    <property type="entry name" value="ZF_MYND_2"/>
    <property type="match status" value="1"/>
</dbReference>
<dbReference type="InterPro" id="IPR053010">
    <property type="entry name" value="SET_SmydA-8"/>
</dbReference>
<dbReference type="CDD" id="cd20071">
    <property type="entry name" value="SET_SMYD"/>
    <property type="match status" value="1"/>
</dbReference>
<evidence type="ECO:0008006" key="8">
    <source>
        <dbReference type="Google" id="ProtNLM"/>
    </source>
</evidence>
<dbReference type="SUPFAM" id="SSF82199">
    <property type="entry name" value="SET domain"/>
    <property type="match status" value="1"/>
</dbReference>
<keyword evidence="3" id="KW-0862">Zinc</keyword>
<keyword evidence="1" id="KW-0479">Metal-binding</keyword>
<proteinExistence type="predicted"/>
<sequence length="532" mass="60484">MRLRMDDLNGCEVCQKPANQKCGGCHSIFYCGKEHQRSHWKKHKKFCRPFEMANDDNVGRFIKATKEIEEGSVIFEERHLSVSPMQLTLPVCMGCGNHVTAEDVHPCPKCGWPLCGEQCESNPNHVPECYYTSKIGQKVSITTFDTIHPLYRCVGALRCLYQKQFAPDVWRKIEKLESHCKLRKGTDGYEQDRLCVVDTIRNFLKLKEFSEEEILRCTGVIGVNAHEIPLSTPSQVGLFNVTSIFEHSCRSNAYKTFSMAGQVRVIAGRKIDKGEHISICYTEPLQTTLFRQKHLQRTKFFSCRCERCLDVTEFGTNVSALNCQSGQCKGIVLPESFENENAEWCCKQCGSKQTAEFVMNAMKRIGDDLVLMDKGSVEDCKQFLDHYSTLLTPNHAYMIDIKLALGQLIGNGDYSLKTVSVDDLLLKKQLCQDVINIVNIIAPAEKRVIGIMLVEIYTCTTELQRRKLHKANKDPVSMLTECTTILRQAVRCLQHEPEVLFEGKLYLQALKDLKKLEGCNQLLIQNPSLLMK</sequence>
<evidence type="ECO:0000256" key="1">
    <source>
        <dbReference type="ARBA" id="ARBA00022723"/>
    </source>
</evidence>
<dbReference type="SUPFAM" id="SSF144232">
    <property type="entry name" value="HIT/MYND zinc finger-like"/>
    <property type="match status" value="1"/>
</dbReference>
<dbReference type="GO" id="GO:0008757">
    <property type="term" value="F:S-adenosylmethionine-dependent methyltransferase activity"/>
    <property type="evidence" value="ECO:0007669"/>
    <property type="project" value="UniProtKB-ARBA"/>
</dbReference>
<accession>A0A1Y1N7Z3</accession>
<reference evidence="7" key="1">
    <citation type="journal article" date="2016" name="Sci. Rep.">
        <title>Molecular characterization of firefly nuptial gifts: a multi-omics approach sheds light on postcopulatory sexual selection.</title>
        <authorList>
            <person name="Al-Wathiqui N."/>
            <person name="Fallon T.R."/>
            <person name="South A."/>
            <person name="Weng J.K."/>
            <person name="Lewis S.M."/>
        </authorList>
    </citation>
    <scope>NUCLEOTIDE SEQUENCE</scope>
</reference>
<dbReference type="GO" id="GO:0008170">
    <property type="term" value="F:N-methyltransferase activity"/>
    <property type="evidence" value="ECO:0007669"/>
    <property type="project" value="UniProtKB-ARBA"/>
</dbReference>
<evidence type="ECO:0000313" key="7">
    <source>
        <dbReference type="EMBL" id="JAV93598.1"/>
    </source>
</evidence>
<dbReference type="Gene3D" id="1.10.220.160">
    <property type="match status" value="1"/>
</dbReference>
<evidence type="ECO:0000256" key="3">
    <source>
        <dbReference type="ARBA" id="ARBA00022833"/>
    </source>
</evidence>